<dbReference type="GO" id="GO:0051536">
    <property type="term" value="F:iron-sulfur cluster binding"/>
    <property type="evidence" value="ECO:0007669"/>
    <property type="project" value="InterPro"/>
</dbReference>
<sequence length="98" mass="11062">LLGLRKEVLSSKMIWLCARCYACTANCPQEVSFADIIVVLRDMAIKEGYASRELPDKIDHITEAANEFRKNCINILNGINDISWEEAFAKAKKTAKEL</sequence>
<dbReference type="InterPro" id="IPR017900">
    <property type="entry name" value="4Fe4S_Fe_S_CS"/>
</dbReference>
<reference evidence="1" key="1">
    <citation type="journal article" date="2014" name="Front. Microbiol.">
        <title>High frequency of phylogenetically diverse reductive dehalogenase-homologous genes in deep subseafloor sedimentary metagenomes.</title>
        <authorList>
            <person name="Kawai M."/>
            <person name="Futagami T."/>
            <person name="Toyoda A."/>
            <person name="Takaki Y."/>
            <person name="Nishi S."/>
            <person name="Hori S."/>
            <person name="Arai W."/>
            <person name="Tsubouchi T."/>
            <person name="Morono Y."/>
            <person name="Uchiyama I."/>
            <person name="Ito T."/>
            <person name="Fujiyama A."/>
            <person name="Inagaki F."/>
            <person name="Takami H."/>
        </authorList>
    </citation>
    <scope>NUCLEOTIDE SEQUENCE</scope>
    <source>
        <strain evidence="1">Expedition CK06-06</strain>
    </source>
</reference>
<feature type="non-terminal residue" evidence="1">
    <location>
        <position position="1"/>
    </location>
</feature>
<evidence type="ECO:0000313" key="1">
    <source>
        <dbReference type="EMBL" id="GAF80528.1"/>
    </source>
</evidence>
<name>X0SHK7_9ZZZZ</name>
<comment type="caution">
    <text evidence="1">The sequence shown here is derived from an EMBL/GenBank/DDBJ whole genome shotgun (WGS) entry which is preliminary data.</text>
</comment>
<dbReference type="PROSITE" id="PS00198">
    <property type="entry name" value="4FE4S_FER_1"/>
    <property type="match status" value="1"/>
</dbReference>
<gene>
    <name evidence="1" type="ORF">S01H1_11587</name>
</gene>
<dbReference type="InterPro" id="IPR009051">
    <property type="entry name" value="Helical_ferredxn"/>
</dbReference>
<protein>
    <recommendedName>
        <fullName evidence="2">4Fe-4S ferredoxin-type domain-containing protein</fullName>
    </recommendedName>
</protein>
<dbReference type="InterPro" id="IPR051460">
    <property type="entry name" value="HdrC_iron-sulfur_subunit"/>
</dbReference>
<dbReference type="Gene3D" id="1.10.1060.10">
    <property type="entry name" value="Alpha-helical ferredoxin"/>
    <property type="match status" value="1"/>
</dbReference>
<dbReference type="PANTHER" id="PTHR43255">
    <property type="entry name" value="IRON-SULFUR-BINDING OXIDOREDUCTASE FADF-RELATED-RELATED"/>
    <property type="match status" value="1"/>
</dbReference>
<dbReference type="GO" id="GO:0005886">
    <property type="term" value="C:plasma membrane"/>
    <property type="evidence" value="ECO:0007669"/>
    <property type="project" value="TreeGrafter"/>
</dbReference>
<accession>X0SHK7</accession>
<organism evidence="1">
    <name type="scientific">marine sediment metagenome</name>
    <dbReference type="NCBI Taxonomy" id="412755"/>
    <lineage>
        <taxon>unclassified sequences</taxon>
        <taxon>metagenomes</taxon>
        <taxon>ecological metagenomes</taxon>
    </lineage>
</organism>
<dbReference type="AlphaFoldDB" id="X0SHK7"/>
<dbReference type="PANTHER" id="PTHR43255:SF2">
    <property type="entry name" value="HETERODISULFIDE REDUCTASE RELATED PROTEIN"/>
    <property type="match status" value="1"/>
</dbReference>
<dbReference type="SUPFAM" id="SSF46548">
    <property type="entry name" value="alpha-helical ferredoxin"/>
    <property type="match status" value="1"/>
</dbReference>
<dbReference type="EMBL" id="BARS01005909">
    <property type="protein sequence ID" value="GAF80528.1"/>
    <property type="molecule type" value="Genomic_DNA"/>
</dbReference>
<proteinExistence type="predicted"/>
<evidence type="ECO:0008006" key="2">
    <source>
        <dbReference type="Google" id="ProtNLM"/>
    </source>
</evidence>